<organism evidence="1 2">
    <name type="scientific">Chitinophaga solisilvae</name>
    <dbReference type="NCBI Taxonomy" id="1233460"/>
    <lineage>
        <taxon>Bacteria</taxon>
        <taxon>Pseudomonadati</taxon>
        <taxon>Bacteroidota</taxon>
        <taxon>Chitinophagia</taxon>
        <taxon>Chitinophagales</taxon>
        <taxon>Chitinophagaceae</taxon>
        <taxon>Chitinophaga</taxon>
    </lineage>
</organism>
<evidence type="ECO:0000313" key="2">
    <source>
        <dbReference type="Proteomes" id="UP000281028"/>
    </source>
</evidence>
<protein>
    <submittedName>
        <fullName evidence="1">Uncharacterized protein</fullName>
    </submittedName>
</protein>
<dbReference type="PROSITE" id="PS51257">
    <property type="entry name" value="PROKAR_LIPOPROTEIN"/>
    <property type="match status" value="1"/>
</dbReference>
<sequence>MKNIFRKGRLWLLLCVIPAIMLACHGDGKKNGNNKNGKDSGQVTTVVDVPALSTEAYVAGIISRRADIARQLPGIKAAAAADLYHALALYTDTALAAISGNETNWLDEYANYYSDEQKAVVPPAKAALRIKLLATAGIEPWNIGEGYTELRTEPAFYTGLFKSSLPADYNSFLQLQADEDTVLYSADAGLVISFNQVGKRVLNWEKFLDTYPGSIFTAAARELYAGYTLDYLFGEDNTPAFDRHEDLSSLYPENKQEYLSFVQQHGDTRTGTVVKRFLQQVSTGITYGELRHDIQNTIGILCSGEVSLAPVQPDFHAAAIEKLTAPVYDTVPSTIDIAEGASEKINRKLDSIMYFQQDGQLYCVAIFTNSGSSGGAPVSGWVDVWAFRKTADRWQTASYLLNAGGGGMYGNSGYFHKLVNMGAHTTGIVISGGITHMGSSVSWDDMIAFTGEELRLVMNIVTDDSYDGGTGNSKCRNCKWLLQPAAGRENYDLVIISGSCLRGNTPLKRILVPYSKSGYQVPEEFMDKGI</sequence>
<dbReference type="AlphaFoldDB" id="A0A3S1D4J1"/>
<dbReference type="OrthoDB" id="8605367at2"/>
<comment type="caution">
    <text evidence="1">The sequence shown here is derived from an EMBL/GenBank/DDBJ whole genome shotgun (WGS) entry which is preliminary data.</text>
</comment>
<gene>
    <name evidence="1" type="ORF">ECE50_002785</name>
</gene>
<proteinExistence type="predicted"/>
<evidence type="ECO:0000313" key="1">
    <source>
        <dbReference type="EMBL" id="NSL85740.1"/>
    </source>
</evidence>
<accession>A0A3S1D4J1</accession>
<keyword evidence="2" id="KW-1185">Reference proteome</keyword>
<dbReference type="EMBL" id="RIAR02000001">
    <property type="protein sequence ID" value="NSL85740.1"/>
    <property type="molecule type" value="Genomic_DNA"/>
</dbReference>
<name>A0A3S1D4J1_9BACT</name>
<dbReference type="Proteomes" id="UP000281028">
    <property type="component" value="Unassembled WGS sequence"/>
</dbReference>
<reference evidence="1" key="1">
    <citation type="submission" date="2020-05" db="EMBL/GenBank/DDBJ databases">
        <title>Chitinophaga laudate sp. nov., isolated from a tropical peat swamp.</title>
        <authorList>
            <person name="Goh C.B.S."/>
            <person name="Lee M.S."/>
            <person name="Parimannan S."/>
            <person name="Pasbakhsh P."/>
            <person name="Yule C.M."/>
            <person name="Rajandas H."/>
            <person name="Loke S."/>
            <person name="Croft L."/>
            <person name="Tan J.B.L."/>
        </authorList>
    </citation>
    <scope>NUCLEOTIDE SEQUENCE</scope>
    <source>
        <strain evidence="1">Mgbs1</strain>
    </source>
</reference>